<proteinExistence type="predicted"/>
<feature type="coiled-coil region" evidence="1">
    <location>
        <begin position="68"/>
        <end position="122"/>
    </location>
</feature>
<dbReference type="AlphaFoldDB" id="A0A8S1P9E0"/>
<comment type="caution">
    <text evidence="2">The sequence shown here is derived from an EMBL/GenBank/DDBJ whole genome shotgun (WGS) entry which is preliminary data.</text>
</comment>
<keyword evidence="3" id="KW-1185">Reference proteome</keyword>
<protein>
    <submittedName>
        <fullName evidence="2">Uncharacterized protein</fullName>
    </submittedName>
</protein>
<keyword evidence="1" id="KW-0175">Coiled coil</keyword>
<evidence type="ECO:0000256" key="1">
    <source>
        <dbReference type="SAM" id="Coils"/>
    </source>
</evidence>
<evidence type="ECO:0000313" key="3">
    <source>
        <dbReference type="Proteomes" id="UP000688137"/>
    </source>
</evidence>
<reference evidence="2" key="1">
    <citation type="submission" date="2021-01" db="EMBL/GenBank/DDBJ databases">
        <authorList>
            <consortium name="Genoscope - CEA"/>
            <person name="William W."/>
        </authorList>
    </citation>
    <scope>NUCLEOTIDE SEQUENCE</scope>
</reference>
<organism evidence="2 3">
    <name type="scientific">Paramecium primaurelia</name>
    <dbReference type="NCBI Taxonomy" id="5886"/>
    <lineage>
        <taxon>Eukaryota</taxon>
        <taxon>Sar</taxon>
        <taxon>Alveolata</taxon>
        <taxon>Ciliophora</taxon>
        <taxon>Intramacronucleata</taxon>
        <taxon>Oligohymenophorea</taxon>
        <taxon>Peniculida</taxon>
        <taxon>Parameciidae</taxon>
        <taxon>Paramecium</taxon>
    </lineage>
</organism>
<dbReference type="EMBL" id="CAJJDM010000113">
    <property type="protein sequence ID" value="CAD8099847.1"/>
    <property type="molecule type" value="Genomic_DNA"/>
</dbReference>
<evidence type="ECO:0000313" key="2">
    <source>
        <dbReference type="EMBL" id="CAD8099847.1"/>
    </source>
</evidence>
<dbReference type="Proteomes" id="UP000688137">
    <property type="component" value="Unassembled WGS sequence"/>
</dbReference>
<name>A0A8S1P9E0_PARPR</name>
<accession>A0A8S1P9E0</accession>
<gene>
    <name evidence="2" type="ORF">PPRIM_AZ9-3.1.T1100171</name>
</gene>
<sequence>MLMNIKYLNIQQQIVVDPQQPIITVSQQIIVAAAPPPQQPEINEMYDVERELQVLSIEDVEEPWKKKCVELEIKIFDLQTELARYKIQGQELKVTSNEEFQVKELEAKIKMMKDIEDGQRKEIKSQQNEIDSRRQIYSKLQLVLTITLRWRRNQIVKRCFSRKRKANLEIGKCIKF</sequence>